<dbReference type="Gene3D" id="3.30.720.10">
    <property type="entry name" value="Signal recognition particle alu RNA binding heterodimer, srp9/1"/>
    <property type="match status" value="1"/>
</dbReference>
<dbReference type="PANTHER" id="PTHR12013">
    <property type="entry name" value="SIGNAL RECOGNITION PARTICLE 14 KD PROTEIN"/>
    <property type="match status" value="1"/>
</dbReference>
<keyword evidence="6 7" id="KW-0687">Ribonucleoprotein</keyword>
<evidence type="ECO:0000313" key="9">
    <source>
        <dbReference type="EMBL" id="EEH41067.2"/>
    </source>
</evidence>
<comment type="subunit">
    <text evidence="7">Component of a fungal signal recognition particle (SRP) complex that consists of a 7SL RNA molecule (scR1) and at least six protein subunits: SRP72, SRP68, SRP54, SEC65, SRP21 and SRP14.</text>
</comment>
<gene>
    <name evidence="9" type="ORF">PAAG_03353</name>
</gene>
<keyword evidence="4 7" id="KW-0694">RNA-binding</keyword>
<evidence type="ECO:0000256" key="8">
    <source>
        <dbReference type="SAM" id="MobiDB-lite"/>
    </source>
</evidence>
<proteinExistence type="inferred from homology"/>
<dbReference type="Pfam" id="PF02290">
    <property type="entry name" value="SRP14"/>
    <property type="match status" value="1"/>
</dbReference>
<dbReference type="HOGENOM" id="CLU_094309_1_0_1"/>
<evidence type="ECO:0000256" key="5">
    <source>
        <dbReference type="ARBA" id="ARBA00023135"/>
    </source>
</evidence>
<protein>
    <recommendedName>
        <fullName evidence="7">Signal recognition particle subunit SRP14</fullName>
    </recommendedName>
    <alternativeName>
        <fullName evidence="7">Signal recognition particle 14 kDa protein</fullName>
    </alternativeName>
</protein>
<dbReference type="OMA" id="NAPNPKT"/>
<dbReference type="Proteomes" id="UP000002059">
    <property type="component" value="Partially assembled WGS sequence"/>
</dbReference>
<comment type="similarity">
    <text evidence="2 7">Belongs to the SRP14 family.</text>
</comment>
<dbReference type="GO" id="GO:0006614">
    <property type="term" value="P:SRP-dependent cotranslational protein targeting to membrane"/>
    <property type="evidence" value="ECO:0007669"/>
    <property type="project" value="UniProtKB-UniRule"/>
</dbReference>
<dbReference type="OrthoDB" id="19209at2759"/>
<dbReference type="InterPro" id="IPR009018">
    <property type="entry name" value="Signal_recog_particle_SRP9/14"/>
</dbReference>
<keyword evidence="3 7" id="KW-0963">Cytoplasm</keyword>
<name>C1GWX9_PARBA</name>
<feature type="region of interest" description="Disordered" evidence="8">
    <location>
        <begin position="55"/>
        <end position="88"/>
    </location>
</feature>
<dbReference type="GeneID" id="9098314"/>
<feature type="region of interest" description="Disordered" evidence="8">
    <location>
        <begin position="1"/>
        <end position="34"/>
    </location>
</feature>
<evidence type="ECO:0000313" key="10">
    <source>
        <dbReference type="Proteomes" id="UP000002059"/>
    </source>
</evidence>
<evidence type="ECO:0000256" key="6">
    <source>
        <dbReference type="ARBA" id="ARBA00023274"/>
    </source>
</evidence>
<keyword evidence="10" id="KW-1185">Reference proteome</keyword>
<keyword evidence="5 7" id="KW-0733">Signal recognition particle</keyword>
<accession>C1GWX9</accession>
<dbReference type="GO" id="GO:0030942">
    <property type="term" value="F:endoplasmic reticulum signal peptide binding"/>
    <property type="evidence" value="ECO:0007669"/>
    <property type="project" value="UniProtKB-UniRule"/>
</dbReference>
<organism evidence="9 10">
    <name type="scientific">Paracoccidioides lutzii (strain ATCC MYA-826 / Pb01)</name>
    <name type="common">Paracoccidioides brasiliensis</name>
    <dbReference type="NCBI Taxonomy" id="502779"/>
    <lineage>
        <taxon>Eukaryota</taxon>
        <taxon>Fungi</taxon>
        <taxon>Dikarya</taxon>
        <taxon>Ascomycota</taxon>
        <taxon>Pezizomycotina</taxon>
        <taxon>Eurotiomycetes</taxon>
        <taxon>Eurotiomycetidae</taxon>
        <taxon>Onygenales</taxon>
        <taxon>Ajellomycetaceae</taxon>
        <taxon>Paracoccidioides</taxon>
    </lineage>
</organism>
<comment type="function">
    <text evidence="7">Component of the signal recognition particle (SRP) complex, a ribonucleoprotein complex that mediates the cotranslational targeting of secretory and membrane proteins to the endoplasmic reticulum (ER).</text>
</comment>
<dbReference type="SUPFAM" id="SSF54762">
    <property type="entry name" value="Signal recognition particle alu RNA binding heterodimer, SRP9/14"/>
    <property type="match status" value="1"/>
</dbReference>
<dbReference type="EMBL" id="KN293998">
    <property type="protein sequence ID" value="EEH41067.2"/>
    <property type="molecule type" value="Genomic_DNA"/>
</dbReference>
<feature type="compositionally biased region" description="Basic residues" evidence="8">
    <location>
        <begin position="137"/>
        <end position="152"/>
    </location>
</feature>
<dbReference type="GO" id="GO:0005786">
    <property type="term" value="C:signal recognition particle, endoplasmic reticulum targeting"/>
    <property type="evidence" value="ECO:0007669"/>
    <property type="project" value="UniProtKB-UniRule"/>
</dbReference>
<dbReference type="GO" id="GO:0008312">
    <property type="term" value="F:7S RNA binding"/>
    <property type="evidence" value="ECO:0007669"/>
    <property type="project" value="UniProtKB-UniRule"/>
</dbReference>
<comment type="subcellular location">
    <subcellularLocation>
        <location evidence="1 7">Cytoplasm</location>
    </subcellularLocation>
</comment>
<sequence>MSNSPHVSNDEVSIYNSTPKTINRPANNGPPPPFQFFATLKSLLSKQSTQARGSIFLTQKRMPSASTNTSTNTTSPSPSAVDPSAPATLPLSPILIRATNGKHKSSKAKVSTVVQPGDIEGFFGRYAEVCRAGMVGMKKRDRSARKKGKGKGKGKEKGKEKGNV</sequence>
<feature type="compositionally biased region" description="Basic and acidic residues" evidence="8">
    <location>
        <begin position="153"/>
        <end position="164"/>
    </location>
</feature>
<evidence type="ECO:0000256" key="2">
    <source>
        <dbReference type="ARBA" id="ARBA00010349"/>
    </source>
</evidence>
<evidence type="ECO:0000256" key="4">
    <source>
        <dbReference type="ARBA" id="ARBA00022884"/>
    </source>
</evidence>
<dbReference type="STRING" id="502779.C1GWX9"/>
<feature type="compositionally biased region" description="Low complexity" evidence="8">
    <location>
        <begin position="63"/>
        <end position="88"/>
    </location>
</feature>
<dbReference type="RefSeq" id="XP_015701913.1">
    <property type="nucleotide sequence ID" value="XM_015844939.1"/>
</dbReference>
<dbReference type="AlphaFoldDB" id="C1GWX9"/>
<dbReference type="VEuPathDB" id="FungiDB:PAAG_03353"/>
<dbReference type="InterPro" id="IPR003210">
    <property type="entry name" value="Signal_recog_particle_SRP14"/>
</dbReference>
<evidence type="ECO:0000256" key="7">
    <source>
        <dbReference type="RuleBase" id="RU368100"/>
    </source>
</evidence>
<feature type="compositionally biased region" description="Polar residues" evidence="8">
    <location>
        <begin position="1"/>
        <end position="26"/>
    </location>
</feature>
<evidence type="ECO:0000256" key="3">
    <source>
        <dbReference type="ARBA" id="ARBA00022490"/>
    </source>
</evidence>
<reference evidence="9 10" key="1">
    <citation type="journal article" date="2011" name="PLoS Genet.">
        <title>Comparative genomic analysis of human fungal pathogens causing paracoccidioidomycosis.</title>
        <authorList>
            <person name="Desjardins C.A."/>
            <person name="Champion M.D."/>
            <person name="Holder J.W."/>
            <person name="Muszewska A."/>
            <person name="Goldberg J."/>
            <person name="Bailao A.M."/>
            <person name="Brigido M.M."/>
            <person name="Ferreira M.E."/>
            <person name="Garcia A.M."/>
            <person name="Grynberg M."/>
            <person name="Gujja S."/>
            <person name="Heiman D.I."/>
            <person name="Henn M.R."/>
            <person name="Kodira C.D."/>
            <person name="Leon-Narvaez H."/>
            <person name="Longo L.V."/>
            <person name="Ma L.J."/>
            <person name="Malavazi I."/>
            <person name="Matsuo A.L."/>
            <person name="Morais F.V."/>
            <person name="Pereira M."/>
            <person name="Rodriguez-Brito S."/>
            <person name="Sakthikumar S."/>
            <person name="Salem-Izacc S.M."/>
            <person name="Sykes S.M."/>
            <person name="Teixeira M.M."/>
            <person name="Vallejo M.C."/>
            <person name="Walter M.E."/>
            <person name="Yandava C."/>
            <person name="Young S."/>
            <person name="Zeng Q."/>
            <person name="Zucker J."/>
            <person name="Felipe M.S."/>
            <person name="Goldman G.H."/>
            <person name="Haas B.J."/>
            <person name="McEwen J.G."/>
            <person name="Nino-Vega G."/>
            <person name="Puccia R."/>
            <person name="San-Blas G."/>
            <person name="Soares C.M."/>
            <person name="Birren B.W."/>
            <person name="Cuomo C.A."/>
        </authorList>
    </citation>
    <scope>NUCLEOTIDE SEQUENCE [LARGE SCALE GENOMIC DNA]</scope>
    <source>
        <strain evidence="10">ATCC MYA-826 / Pb01</strain>
    </source>
</reference>
<dbReference type="KEGG" id="pbl:PAAG_03353"/>
<feature type="region of interest" description="Disordered" evidence="8">
    <location>
        <begin position="135"/>
        <end position="164"/>
    </location>
</feature>
<evidence type="ECO:0000256" key="1">
    <source>
        <dbReference type="ARBA" id="ARBA00004496"/>
    </source>
</evidence>